<dbReference type="PANTHER" id="PTHR10539:SF0">
    <property type="entry name" value="26S PROTEASOME NON-ATPASE REGULATORY SUBUNIT 13"/>
    <property type="match status" value="1"/>
</dbReference>
<dbReference type="GO" id="GO:0005198">
    <property type="term" value="F:structural molecule activity"/>
    <property type="evidence" value="ECO:0007669"/>
    <property type="project" value="TreeGrafter"/>
</dbReference>
<dbReference type="GO" id="GO:0008541">
    <property type="term" value="C:proteasome regulatory particle, lid subcomplex"/>
    <property type="evidence" value="ECO:0007669"/>
    <property type="project" value="TreeGrafter"/>
</dbReference>
<dbReference type="SMART" id="SM00088">
    <property type="entry name" value="PINT"/>
    <property type="match status" value="1"/>
</dbReference>
<evidence type="ECO:0000313" key="4">
    <source>
        <dbReference type="EMBL" id="CEM18507.1"/>
    </source>
</evidence>
<sequence length="386" mass="43613">MEVERSPIAQLQAEREAHASMTDKIDAMQDAFDKKLYHELTNLMLDYLKSQEVYGLPETRFFLENFVKSFKAKLNQVRVVDLVRLASESQASPEDAVRLLDAWEPSGNDEATMMWGAVKALFLIKLGRLPEAVELLESTEKLMSAKLGLDVNVKAAFHNALATLKKARGELEEYYKNSLLFLAYSPLDAIPETERPKLAYNIAVAAVAAPEIFNFGELLQQALLESLKGSEQEWILVILRAFNRGELKEFEKAVQETSAKLKQSELKDIVNTEMLHKAKLLALIEAAFRKPKTQRKLTFAEISQCSNVSNKEVEFLLMKAMSAGLLKGRINEVKQEVQVTWVRPRILDTQRLEVMEKRLMTWADEAKALALRLEDSAEPEAEALAA</sequence>
<dbReference type="GO" id="GO:0005634">
    <property type="term" value="C:nucleus"/>
    <property type="evidence" value="ECO:0007669"/>
    <property type="project" value="TreeGrafter"/>
</dbReference>
<dbReference type="Pfam" id="PF22037">
    <property type="entry name" value="PSD13_N"/>
    <property type="match status" value="1"/>
</dbReference>
<evidence type="ECO:0000256" key="2">
    <source>
        <dbReference type="ARBA" id="ARBA00022942"/>
    </source>
</evidence>
<dbReference type="PhylomeDB" id="A0A0G4FUV6"/>
<dbReference type="SUPFAM" id="SSF46785">
    <property type="entry name" value="Winged helix' DNA-binding domain"/>
    <property type="match status" value="1"/>
</dbReference>
<comment type="similarity">
    <text evidence="1">Belongs to the proteasome subunit S11 family.</text>
</comment>
<protein>
    <recommendedName>
        <fullName evidence="3">PCI domain-containing protein</fullName>
    </recommendedName>
</protein>
<dbReference type="VEuPathDB" id="CryptoDB:Cvel_18813"/>
<dbReference type="GO" id="GO:0005829">
    <property type="term" value="C:cytosol"/>
    <property type="evidence" value="ECO:0007669"/>
    <property type="project" value="TreeGrafter"/>
</dbReference>
<dbReference type="AlphaFoldDB" id="A0A0G4FUV6"/>
<dbReference type="PROSITE" id="PS50250">
    <property type="entry name" value="PCI"/>
    <property type="match status" value="1"/>
</dbReference>
<accession>A0A0G4FUV6</accession>
<organism evidence="4">
    <name type="scientific">Chromera velia CCMP2878</name>
    <dbReference type="NCBI Taxonomy" id="1169474"/>
    <lineage>
        <taxon>Eukaryota</taxon>
        <taxon>Sar</taxon>
        <taxon>Alveolata</taxon>
        <taxon>Colpodellida</taxon>
        <taxon>Chromeraceae</taxon>
        <taxon>Chromera</taxon>
    </lineage>
</organism>
<dbReference type="InterPro" id="IPR036390">
    <property type="entry name" value="WH_DNA-bd_sf"/>
</dbReference>
<gene>
    <name evidence="4" type="ORF">Cvel_18813</name>
</gene>
<dbReference type="EMBL" id="CDMZ01000640">
    <property type="protein sequence ID" value="CEM18507.1"/>
    <property type="molecule type" value="Genomic_DNA"/>
</dbReference>
<feature type="domain" description="PCI" evidence="3">
    <location>
        <begin position="170"/>
        <end position="344"/>
    </location>
</feature>
<dbReference type="GO" id="GO:0006511">
    <property type="term" value="P:ubiquitin-dependent protein catabolic process"/>
    <property type="evidence" value="ECO:0007669"/>
    <property type="project" value="TreeGrafter"/>
</dbReference>
<evidence type="ECO:0000259" key="3">
    <source>
        <dbReference type="PROSITE" id="PS50250"/>
    </source>
</evidence>
<evidence type="ECO:0000256" key="1">
    <source>
        <dbReference type="ARBA" id="ARBA00006207"/>
    </source>
</evidence>
<name>A0A0G4FUV6_9ALVE</name>
<dbReference type="InterPro" id="IPR035298">
    <property type="entry name" value="PSMD13"/>
</dbReference>
<keyword evidence="2" id="KW-0647">Proteasome</keyword>
<reference evidence="4" key="1">
    <citation type="submission" date="2014-11" db="EMBL/GenBank/DDBJ databases">
        <authorList>
            <person name="Otto D Thomas"/>
            <person name="Naeem Raeece"/>
        </authorList>
    </citation>
    <scope>NUCLEOTIDE SEQUENCE</scope>
</reference>
<proteinExistence type="inferred from homology"/>
<dbReference type="PANTHER" id="PTHR10539">
    <property type="entry name" value="26S PROTEASOME NON-ATPASE REGULATORY SUBUNIT 13"/>
    <property type="match status" value="1"/>
</dbReference>
<dbReference type="InterPro" id="IPR000717">
    <property type="entry name" value="PCI_dom"/>
</dbReference>
<dbReference type="InterPro" id="IPR054179">
    <property type="entry name" value="PSD13_N"/>
</dbReference>
<dbReference type="Pfam" id="PF01399">
    <property type="entry name" value="PCI"/>
    <property type="match status" value="1"/>
</dbReference>